<evidence type="ECO:0000256" key="2">
    <source>
        <dbReference type="ARBA" id="ARBA00022448"/>
    </source>
</evidence>
<sequence>MLEKIDRALNIIESVICGIICAAMLVVTCMIVIWRYILVAPLPWGEEAARYLMIWFVFWGCSIAAKGENHLGVEAFVSMLPAAAQCVAMKIKYAVTVVIFGILFVLSCRMFVQYGSTGQVSTILRVPMNIVYSCVPIGLLLGTWHYIVHFLMHLHDKPEGGEVESA</sequence>
<evidence type="ECO:0000256" key="5">
    <source>
        <dbReference type="ARBA" id="ARBA00022692"/>
    </source>
</evidence>
<evidence type="ECO:0000256" key="7">
    <source>
        <dbReference type="ARBA" id="ARBA00023136"/>
    </source>
</evidence>
<dbReference type="GO" id="GO:0022857">
    <property type="term" value="F:transmembrane transporter activity"/>
    <property type="evidence" value="ECO:0007669"/>
    <property type="project" value="TreeGrafter"/>
</dbReference>
<dbReference type="InterPro" id="IPR055348">
    <property type="entry name" value="DctQ"/>
</dbReference>
<reference evidence="10" key="1">
    <citation type="submission" date="2019-08" db="EMBL/GenBank/DDBJ databases">
        <authorList>
            <person name="Kucharzyk K."/>
            <person name="Murdoch R.W."/>
            <person name="Higgins S."/>
            <person name="Loffler F."/>
        </authorList>
    </citation>
    <scope>NUCLEOTIDE SEQUENCE</scope>
</reference>
<feature type="transmembrane region" description="Helical" evidence="8">
    <location>
        <begin position="126"/>
        <end position="147"/>
    </location>
</feature>
<evidence type="ECO:0000256" key="6">
    <source>
        <dbReference type="ARBA" id="ARBA00022989"/>
    </source>
</evidence>
<dbReference type="EMBL" id="VSSQ01003779">
    <property type="protein sequence ID" value="MPM22307.1"/>
    <property type="molecule type" value="Genomic_DNA"/>
</dbReference>
<keyword evidence="4" id="KW-0997">Cell inner membrane</keyword>
<dbReference type="GO" id="GO:0015740">
    <property type="term" value="P:C4-dicarboxylate transport"/>
    <property type="evidence" value="ECO:0007669"/>
    <property type="project" value="TreeGrafter"/>
</dbReference>
<dbReference type="GO" id="GO:0005886">
    <property type="term" value="C:plasma membrane"/>
    <property type="evidence" value="ECO:0007669"/>
    <property type="project" value="UniProtKB-SubCell"/>
</dbReference>
<proteinExistence type="predicted"/>
<keyword evidence="3" id="KW-1003">Cell membrane</keyword>
<dbReference type="AlphaFoldDB" id="A0A644Y2D1"/>
<evidence type="ECO:0000259" key="9">
    <source>
        <dbReference type="Pfam" id="PF04290"/>
    </source>
</evidence>
<dbReference type="PANTHER" id="PTHR35011:SF2">
    <property type="entry name" value="2,3-DIKETO-L-GULONATE TRAP TRANSPORTER SMALL PERMEASE PROTEIN YIAM"/>
    <property type="match status" value="1"/>
</dbReference>
<feature type="transmembrane region" description="Helical" evidence="8">
    <location>
        <begin position="93"/>
        <end position="114"/>
    </location>
</feature>
<name>A0A644Y2D1_9ZZZZ</name>
<keyword evidence="7 8" id="KW-0472">Membrane</keyword>
<dbReference type="InterPro" id="IPR007387">
    <property type="entry name" value="TRAP_DctQ"/>
</dbReference>
<gene>
    <name evidence="10" type="ORF">SDC9_68759</name>
</gene>
<feature type="domain" description="Tripartite ATP-independent periplasmic transporters DctQ component" evidence="9">
    <location>
        <begin position="24"/>
        <end position="151"/>
    </location>
</feature>
<keyword evidence="6 8" id="KW-1133">Transmembrane helix</keyword>
<evidence type="ECO:0000256" key="4">
    <source>
        <dbReference type="ARBA" id="ARBA00022519"/>
    </source>
</evidence>
<protein>
    <recommendedName>
        <fullName evidence="9">Tripartite ATP-independent periplasmic transporters DctQ component domain-containing protein</fullName>
    </recommendedName>
</protein>
<evidence type="ECO:0000256" key="8">
    <source>
        <dbReference type="SAM" id="Phobius"/>
    </source>
</evidence>
<feature type="transmembrane region" description="Helical" evidence="8">
    <location>
        <begin position="12"/>
        <end position="36"/>
    </location>
</feature>
<evidence type="ECO:0000313" key="10">
    <source>
        <dbReference type="EMBL" id="MPM22307.1"/>
    </source>
</evidence>
<comment type="subcellular location">
    <subcellularLocation>
        <location evidence="1">Cell inner membrane</location>
        <topology evidence="1">Multi-pass membrane protein</topology>
    </subcellularLocation>
</comment>
<comment type="caution">
    <text evidence="10">The sequence shown here is derived from an EMBL/GenBank/DDBJ whole genome shotgun (WGS) entry which is preliminary data.</text>
</comment>
<accession>A0A644Y2D1</accession>
<keyword evidence="2" id="KW-0813">Transport</keyword>
<keyword evidence="5 8" id="KW-0812">Transmembrane</keyword>
<dbReference type="Pfam" id="PF04290">
    <property type="entry name" value="DctQ"/>
    <property type="match status" value="1"/>
</dbReference>
<evidence type="ECO:0000256" key="1">
    <source>
        <dbReference type="ARBA" id="ARBA00004429"/>
    </source>
</evidence>
<dbReference type="PANTHER" id="PTHR35011">
    <property type="entry name" value="2,3-DIKETO-L-GULONATE TRAP TRANSPORTER SMALL PERMEASE PROTEIN YIAM"/>
    <property type="match status" value="1"/>
</dbReference>
<evidence type="ECO:0000256" key="3">
    <source>
        <dbReference type="ARBA" id="ARBA00022475"/>
    </source>
</evidence>
<organism evidence="10">
    <name type="scientific">bioreactor metagenome</name>
    <dbReference type="NCBI Taxonomy" id="1076179"/>
    <lineage>
        <taxon>unclassified sequences</taxon>
        <taxon>metagenomes</taxon>
        <taxon>ecological metagenomes</taxon>
    </lineage>
</organism>